<dbReference type="SUPFAM" id="SSF55895">
    <property type="entry name" value="Ribonuclease Rh-like"/>
    <property type="match status" value="1"/>
</dbReference>
<dbReference type="PANTHER" id="PTHR11240">
    <property type="entry name" value="RIBONUCLEASE T2"/>
    <property type="match status" value="1"/>
</dbReference>
<dbReference type="PANTHER" id="PTHR11240:SF75">
    <property type="entry name" value="RIBONUCLEASE 3"/>
    <property type="match status" value="1"/>
</dbReference>
<dbReference type="GO" id="GO:0006401">
    <property type="term" value="P:RNA catabolic process"/>
    <property type="evidence" value="ECO:0007669"/>
    <property type="project" value="TreeGrafter"/>
</dbReference>
<sequence length="116" mass="12594">MLVKSKPEWPPALCDQKQSCCYPTTGKPTLDFGVHGLWPNYHNGSYPSSCDNTNLYDETELSSSPASNYSIKSQNKHVAGIEPGGFYSLEVIKEAVKNGTGHEAAIECNKDALGNN</sequence>
<dbReference type="GO" id="GO:0005576">
    <property type="term" value="C:extracellular region"/>
    <property type="evidence" value="ECO:0007669"/>
    <property type="project" value="TreeGrafter"/>
</dbReference>
<name>A0AAN8TNR7_SOLBU</name>
<dbReference type="GO" id="GO:0033897">
    <property type="term" value="F:ribonuclease T2 activity"/>
    <property type="evidence" value="ECO:0007669"/>
    <property type="project" value="InterPro"/>
</dbReference>
<dbReference type="EMBL" id="JBANQN010000005">
    <property type="protein sequence ID" value="KAK6788452.1"/>
    <property type="molecule type" value="Genomic_DNA"/>
</dbReference>
<dbReference type="Proteomes" id="UP001371456">
    <property type="component" value="Unassembled WGS sequence"/>
</dbReference>
<dbReference type="Gene3D" id="3.90.730.10">
    <property type="entry name" value="Ribonuclease T2-like"/>
    <property type="match status" value="1"/>
</dbReference>
<keyword evidence="8" id="KW-1185">Reference proteome</keyword>
<evidence type="ECO:0000256" key="3">
    <source>
        <dbReference type="ARBA" id="ARBA00022759"/>
    </source>
</evidence>
<evidence type="ECO:0000256" key="1">
    <source>
        <dbReference type="ARBA" id="ARBA00007469"/>
    </source>
</evidence>
<comment type="caution">
    <text evidence="7">The sequence shown here is derived from an EMBL/GenBank/DDBJ whole genome shotgun (WGS) entry which is preliminary data.</text>
</comment>
<evidence type="ECO:0000256" key="5">
    <source>
        <dbReference type="ARBA" id="ARBA00023239"/>
    </source>
</evidence>
<dbReference type="PROSITE" id="PS00530">
    <property type="entry name" value="RNASE_T2_1"/>
    <property type="match status" value="1"/>
</dbReference>
<dbReference type="GO" id="GO:0016787">
    <property type="term" value="F:hydrolase activity"/>
    <property type="evidence" value="ECO:0007669"/>
    <property type="project" value="UniProtKB-KW"/>
</dbReference>
<keyword evidence="2" id="KW-0540">Nuclease</keyword>
<proteinExistence type="inferred from homology"/>
<protein>
    <submittedName>
        <fullName evidence="7">Uncharacterized protein</fullName>
    </submittedName>
</protein>
<dbReference type="InterPro" id="IPR001568">
    <property type="entry name" value="RNase_T2-like"/>
</dbReference>
<accession>A0AAN8TNR7</accession>
<reference evidence="7 8" key="1">
    <citation type="submission" date="2024-02" db="EMBL/GenBank/DDBJ databases">
        <title>de novo genome assembly of Solanum bulbocastanum strain 11H21.</title>
        <authorList>
            <person name="Hosaka A.J."/>
        </authorList>
    </citation>
    <scope>NUCLEOTIDE SEQUENCE [LARGE SCALE GENOMIC DNA]</scope>
    <source>
        <tissue evidence="7">Young leaves</tissue>
    </source>
</reference>
<organism evidence="7 8">
    <name type="scientific">Solanum bulbocastanum</name>
    <name type="common">Wild potato</name>
    <dbReference type="NCBI Taxonomy" id="147425"/>
    <lineage>
        <taxon>Eukaryota</taxon>
        <taxon>Viridiplantae</taxon>
        <taxon>Streptophyta</taxon>
        <taxon>Embryophyta</taxon>
        <taxon>Tracheophyta</taxon>
        <taxon>Spermatophyta</taxon>
        <taxon>Magnoliopsida</taxon>
        <taxon>eudicotyledons</taxon>
        <taxon>Gunneridae</taxon>
        <taxon>Pentapetalae</taxon>
        <taxon>asterids</taxon>
        <taxon>lamiids</taxon>
        <taxon>Solanales</taxon>
        <taxon>Solanaceae</taxon>
        <taxon>Solanoideae</taxon>
        <taxon>Solaneae</taxon>
        <taxon>Solanum</taxon>
    </lineage>
</organism>
<comment type="similarity">
    <text evidence="1 6">Belongs to the RNase T2 family.</text>
</comment>
<evidence type="ECO:0000313" key="8">
    <source>
        <dbReference type="Proteomes" id="UP001371456"/>
    </source>
</evidence>
<dbReference type="GO" id="GO:0003723">
    <property type="term" value="F:RNA binding"/>
    <property type="evidence" value="ECO:0007669"/>
    <property type="project" value="InterPro"/>
</dbReference>
<evidence type="ECO:0000256" key="6">
    <source>
        <dbReference type="RuleBase" id="RU004328"/>
    </source>
</evidence>
<dbReference type="AlphaFoldDB" id="A0AAN8TNR7"/>
<keyword evidence="3" id="KW-0255">Endonuclease</keyword>
<keyword evidence="4" id="KW-0378">Hydrolase</keyword>
<evidence type="ECO:0000256" key="2">
    <source>
        <dbReference type="ARBA" id="ARBA00022722"/>
    </source>
</evidence>
<gene>
    <name evidence="7" type="ORF">RDI58_012250</name>
</gene>
<dbReference type="InterPro" id="IPR036430">
    <property type="entry name" value="RNase_T2-like_sf"/>
</dbReference>
<keyword evidence="5" id="KW-0456">Lyase</keyword>
<dbReference type="InterPro" id="IPR018188">
    <property type="entry name" value="RNase_T2_His_AS_1"/>
</dbReference>
<dbReference type="Pfam" id="PF00445">
    <property type="entry name" value="Ribonuclease_T2"/>
    <property type="match status" value="1"/>
</dbReference>
<evidence type="ECO:0000313" key="7">
    <source>
        <dbReference type="EMBL" id="KAK6788452.1"/>
    </source>
</evidence>
<evidence type="ECO:0000256" key="4">
    <source>
        <dbReference type="ARBA" id="ARBA00022801"/>
    </source>
</evidence>